<dbReference type="VEuPathDB" id="CryptoDB:Vbra_17281"/>
<organism evidence="2 3">
    <name type="scientific">Vitrella brassicaformis (strain CCMP3155)</name>
    <dbReference type="NCBI Taxonomy" id="1169540"/>
    <lineage>
        <taxon>Eukaryota</taxon>
        <taxon>Sar</taxon>
        <taxon>Alveolata</taxon>
        <taxon>Colpodellida</taxon>
        <taxon>Vitrellaceae</taxon>
        <taxon>Vitrella</taxon>
    </lineage>
</organism>
<evidence type="ECO:0000256" key="1">
    <source>
        <dbReference type="SAM" id="MobiDB-lite"/>
    </source>
</evidence>
<name>A0A0G4GAD5_VITBC</name>
<feature type="region of interest" description="Disordered" evidence="1">
    <location>
        <begin position="1"/>
        <end position="26"/>
    </location>
</feature>
<dbReference type="AlphaFoldDB" id="A0A0G4GAD5"/>
<sequence length="555" mass="61335">MTSDDTKRQGPPPSSPSVTDDGHEDGIASQLAAARQQAAVIIEQADRIEKEISERVTALGGTADVTQLPADRMDDKLDINVSGERLRRVKRSALCAVKGTVMATLFDGRFDKAFVRDSENRIFLPVYPPVFRMLVERLHYYERWGEIAAITLPVSKKADRAYSFWFGRLMHNPSTRRAKAGGAGDGGVMDDIDDDSGDGVVDMGKNLLATLERLSREKAVEMARLDAIKPMLKTGDVEDDQLLSIDEEFGGRVTMTQAAAKSLGGDDSTFYARFTKYDPLSQCGLDDVRRVVDIVVRAHQQWRDMTAADVLQAMGDTPLSLFRWALDVFGLEAERFFGPADGLLTAQHLQNIKAWGADCNDFPNIPSYVSEPVERLYKATVDGWRFGDLVKAVKAHELLLPILRVKGTSELFGTVIKGKIDLTGPKKKMQCGLAYDFKLTGTDAHSHVGCIGDDERIYHLAGLQEKLHVTDLTNIRAPDLLYVLGTGNFDIGITAPDEEVPAAAADVSLKRCQASVHKSDDRWADWEREESNGYLPVSELGLHFELDEIEAYKLA</sequence>
<dbReference type="OrthoDB" id="419404at2759"/>
<dbReference type="InParanoid" id="A0A0G4GAD5"/>
<dbReference type="Proteomes" id="UP000041254">
    <property type="component" value="Unassembled WGS sequence"/>
</dbReference>
<evidence type="ECO:0000313" key="2">
    <source>
        <dbReference type="EMBL" id="CEM25938.1"/>
    </source>
</evidence>
<dbReference type="EMBL" id="CDMY01000607">
    <property type="protein sequence ID" value="CEM25938.1"/>
    <property type="molecule type" value="Genomic_DNA"/>
</dbReference>
<proteinExistence type="predicted"/>
<reference evidence="2 3" key="1">
    <citation type="submission" date="2014-11" db="EMBL/GenBank/DDBJ databases">
        <authorList>
            <person name="Zhu J."/>
            <person name="Qi W."/>
            <person name="Song R."/>
        </authorList>
    </citation>
    <scope>NUCLEOTIDE SEQUENCE [LARGE SCALE GENOMIC DNA]</scope>
</reference>
<protein>
    <submittedName>
        <fullName evidence="2">Uncharacterized protein</fullName>
    </submittedName>
</protein>
<gene>
    <name evidence="2" type="ORF">Vbra_17281</name>
</gene>
<keyword evidence="3" id="KW-1185">Reference proteome</keyword>
<evidence type="ECO:0000313" key="3">
    <source>
        <dbReference type="Proteomes" id="UP000041254"/>
    </source>
</evidence>
<dbReference type="PhylomeDB" id="A0A0G4GAD5"/>
<accession>A0A0G4GAD5</accession>